<feature type="region of interest" description="Disordered" evidence="6">
    <location>
        <begin position="1"/>
        <end position="41"/>
    </location>
</feature>
<evidence type="ECO:0000256" key="2">
    <source>
        <dbReference type="ARBA" id="ARBA00007530"/>
    </source>
</evidence>
<dbReference type="InterPro" id="IPR003228">
    <property type="entry name" value="TFIID_TAF12_dom"/>
</dbReference>
<evidence type="ECO:0000313" key="10">
    <source>
        <dbReference type="RefSeq" id="XP_009804794.1"/>
    </source>
</evidence>
<dbReference type="GeneID" id="104249957"/>
<reference evidence="9 10" key="2">
    <citation type="submission" date="2025-04" db="UniProtKB">
        <authorList>
            <consortium name="RefSeq"/>
        </authorList>
    </citation>
    <scope>IDENTIFICATION</scope>
    <source>
        <tissue evidence="9 10">Leaf</tissue>
    </source>
</reference>
<dbReference type="FunFam" id="1.10.20.10:FF:000011">
    <property type="entry name" value="Transcription initiation factor TFIID subunit 12"/>
    <property type="match status" value="1"/>
</dbReference>
<evidence type="ECO:0000259" key="7">
    <source>
        <dbReference type="Pfam" id="PF03847"/>
    </source>
</evidence>
<dbReference type="InterPro" id="IPR009072">
    <property type="entry name" value="Histone-fold"/>
</dbReference>
<dbReference type="PANTHER" id="PTHR12264:SF26">
    <property type="entry name" value="TRANSCRIPTION INITIATION FACTOR TFIID SUBUNIT 12B"/>
    <property type="match status" value="1"/>
</dbReference>
<evidence type="ECO:0000256" key="1">
    <source>
        <dbReference type="ARBA" id="ARBA00004123"/>
    </source>
</evidence>
<dbReference type="SUPFAM" id="SSF81995">
    <property type="entry name" value="beta-sandwich domain of Sec23/24"/>
    <property type="match status" value="1"/>
</dbReference>
<keyword evidence="3" id="KW-0805">Transcription regulation</keyword>
<dbReference type="CDD" id="cd07981">
    <property type="entry name" value="HFD_TAF12"/>
    <property type="match status" value="1"/>
</dbReference>
<dbReference type="eggNOG" id="KOG1142">
    <property type="taxonomic scope" value="Eukaryota"/>
</dbReference>
<dbReference type="RefSeq" id="XP_009804794.1">
    <property type="nucleotide sequence ID" value="XM_009806492.1"/>
</dbReference>
<gene>
    <name evidence="9 10" type="primary">LOC104249957</name>
</gene>
<feature type="compositionally biased region" description="Low complexity" evidence="6">
    <location>
        <begin position="186"/>
        <end position="204"/>
    </location>
</feature>
<dbReference type="RefSeq" id="XP_009804793.1">
    <property type="nucleotide sequence ID" value="XM_009806491.1"/>
</dbReference>
<dbReference type="GO" id="GO:0000124">
    <property type="term" value="C:SAGA complex"/>
    <property type="evidence" value="ECO:0007669"/>
    <property type="project" value="InterPro"/>
</dbReference>
<evidence type="ECO:0000313" key="9">
    <source>
        <dbReference type="RefSeq" id="XP_009804793.1"/>
    </source>
</evidence>
<dbReference type="GO" id="GO:0003677">
    <property type="term" value="F:DNA binding"/>
    <property type="evidence" value="ECO:0007669"/>
    <property type="project" value="TreeGrafter"/>
</dbReference>
<feature type="compositionally biased region" description="Low complexity" evidence="6">
    <location>
        <begin position="26"/>
        <end position="39"/>
    </location>
</feature>
<dbReference type="InterPro" id="IPR037794">
    <property type="entry name" value="TAF12"/>
</dbReference>
<dbReference type="GO" id="GO:0017025">
    <property type="term" value="F:TBP-class protein binding"/>
    <property type="evidence" value="ECO:0007669"/>
    <property type="project" value="TreeGrafter"/>
</dbReference>
<feature type="region of interest" description="Disordered" evidence="6">
    <location>
        <begin position="53"/>
        <end position="79"/>
    </location>
</feature>
<keyword evidence="8" id="KW-1185">Reference proteome</keyword>
<evidence type="ECO:0000256" key="5">
    <source>
        <dbReference type="ARBA" id="ARBA00023242"/>
    </source>
</evidence>
<dbReference type="KEGG" id="nsy:104249957"/>
<dbReference type="Pfam" id="PF03847">
    <property type="entry name" value="TFIID_20kDa"/>
    <property type="match status" value="1"/>
</dbReference>
<feature type="compositionally biased region" description="Low complexity" evidence="6">
    <location>
        <begin position="62"/>
        <end position="76"/>
    </location>
</feature>
<evidence type="ECO:0000256" key="3">
    <source>
        <dbReference type="ARBA" id="ARBA00023015"/>
    </source>
</evidence>
<protein>
    <submittedName>
        <fullName evidence="9 10">Transcription initiation factor TFIID subunit 12b-like</fullName>
    </submittedName>
</protein>
<feature type="region of interest" description="Disordered" evidence="6">
    <location>
        <begin position="185"/>
        <end position="232"/>
    </location>
</feature>
<accession>A0A1U7YNX5</accession>
<dbReference type="GO" id="GO:0046982">
    <property type="term" value="F:protein heterodimerization activity"/>
    <property type="evidence" value="ECO:0007669"/>
    <property type="project" value="InterPro"/>
</dbReference>
<comment type="similarity">
    <text evidence="2">Belongs to the TAF12 family.</text>
</comment>
<feature type="domain" description="Transcription initiation factor TFIID subunit 12" evidence="7">
    <location>
        <begin position="85"/>
        <end position="152"/>
    </location>
</feature>
<dbReference type="Gene3D" id="1.10.20.10">
    <property type="entry name" value="Histone, subunit A"/>
    <property type="match status" value="1"/>
</dbReference>
<feature type="compositionally biased region" description="Low complexity" evidence="6">
    <location>
        <begin position="1"/>
        <end position="18"/>
    </location>
</feature>
<keyword evidence="5" id="KW-0539">Nucleus</keyword>
<dbReference type="AlphaFoldDB" id="A0A1U7YNX5"/>
<evidence type="ECO:0000256" key="6">
    <source>
        <dbReference type="SAM" id="MobiDB-lite"/>
    </source>
</evidence>
<comment type="subcellular location">
    <subcellularLocation>
        <location evidence="1">Nucleus</location>
    </subcellularLocation>
</comment>
<dbReference type="SUPFAM" id="SSF47113">
    <property type="entry name" value="Histone-fold"/>
    <property type="match status" value="1"/>
</dbReference>
<dbReference type="Proteomes" id="UP000189701">
    <property type="component" value="Unplaced"/>
</dbReference>
<proteinExistence type="inferred from homology"/>
<keyword evidence="4" id="KW-0804">Transcription</keyword>
<evidence type="ECO:0000256" key="4">
    <source>
        <dbReference type="ARBA" id="ARBA00023163"/>
    </source>
</evidence>
<dbReference type="PANTHER" id="PTHR12264">
    <property type="entry name" value="TRANSCRIPTION INITIATION FACTOR TFIID SUBUNIT 12"/>
    <property type="match status" value="1"/>
</dbReference>
<dbReference type="OrthoDB" id="2193432at2759"/>
<organism evidence="8 9">
    <name type="scientific">Nicotiana sylvestris</name>
    <name type="common">Wood tobacco</name>
    <name type="synonym">South American tobacco</name>
    <dbReference type="NCBI Taxonomy" id="4096"/>
    <lineage>
        <taxon>Eukaryota</taxon>
        <taxon>Viridiplantae</taxon>
        <taxon>Streptophyta</taxon>
        <taxon>Embryophyta</taxon>
        <taxon>Tracheophyta</taxon>
        <taxon>Spermatophyta</taxon>
        <taxon>Magnoliopsida</taxon>
        <taxon>eudicotyledons</taxon>
        <taxon>Gunneridae</taxon>
        <taxon>Pentapetalae</taxon>
        <taxon>asterids</taxon>
        <taxon>lamiids</taxon>
        <taxon>Solanales</taxon>
        <taxon>Solanaceae</taxon>
        <taxon>Nicotianoideae</taxon>
        <taxon>Nicotianeae</taxon>
        <taxon>Nicotiana</taxon>
    </lineage>
</organism>
<dbReference type="GO" id="GO:0005669">
    <property type="term" value="C:transcription factor TFIID complex"/>
    <property type="evidence" value="ECO:0007669"/>
    <property type="project" value="InterPro"/>
</dbReference>
<dbReference type="STRING" id="4096.A0A1U7YNX5"/>
<reference evidence="8" key="1">
    <citation type="journal article" date="2013" name="Genome Biol.">
        <title>Reference genomes and transcriptomes of Nicotiana sylvestris and Nicotiana tomentosiformis.</title>
        <authorList>
            <person name="Sierro N."/>
            <person name="Battey J.N."/>
            <person name="Ouadi S."/>
            <person name="Bovet L."/>
            <person name="Goepfert S."/>
            <person name="Bakaher N."/>
            <person name="Peitsch M.C."/>
            <person name="Ivanov N.V."/>
        </authorList>
    </citation>
    <scope>NUCLEOTIDE SEQUENCE [LARGE SCALE GENOMIC DNA]</scope>
</reference>
<dbReference type="GO" id="GO:0051123">
    <property type="term" value="P:RNA polymerase II preinitiation complex assembly"/>
    <property type="evidence" value="ECO:0007669"/>
    <property type="project" value="TreeGrafter"/>
</dbReference>
<evidence type="ECO:0000313" key="8">
    <source>
        <dbReference type="Proteomes" id="UP000189701"/>
    </source>
</evidence>
<name>A0A1U7YNX5_NICSY</name>
<sequence>MGLNPLQLSQSVQQQQQLRHPEMHQQQHQQPQQFLHQQQSSPTMAITTGLKSLSLTGSEPDTGSGMTTSGGSSSQGNEASNQLLGKRKIHDLVLQVDSRGKLDPEVEDLLLEIADDFIDSVTTFACNLAKHRKSSTLESKDVLLHLEKNWHLTVPGYSTEDKIHDSEYSPSDLHKERSEMIYTMMEASPAEASTSSSSDETISPGLDDHVGSSDIVGPQSAEQSVSQSNGQI</sequence>
<feature type="compositionally biased region" description="Polar residues" evidence="6">
    <location>
        <begin position="220"/>
        <end position="232"/>
    </location>
</feature>